<dbReference type="Pfam" id="PF13456">
    <property type="entry name" value="RVT_3"/>
    <property type="match status" value="1"/>
</dbReference>
<dbReference type="GO" id="GO:0004523">
    <property type="term" value="F:RNA-DNA hybrid ribonuclease activity"/>
    <property type="evidence" value="ECO:0007669"/>
    <property type="project" value="InterPro"/>
</dbReference>
<dbReference type="InterPro" id="IPR044730">
    <property type="entry name" value="RNase_H-like_dom_plant"/>
</dbReference>
<name>A0A834SQ11_9FABA</name>
<sequence>MLAGRDALKKGLRRLSGNGRSTGLWTDPWVPSDGPIILPRPDHIETGEEKVHDLLTEDRTNWDDEKLHARFDEVVDLGLDINVDATMNFWKRMWKLPITSKYKVFLWRACLGIIPTVEALDHRGMNINEQCGMCNIEPEGAFHALVDCPELQILWVMAKFDYSSRVYHANILEWLVVEATEWSDEQMATLAVAMYLVRERRNKKKFANEVIRVEELWPRVERVMDEFQVVTFMDGRNRMEPSKWVWEKPEYPYTKLNVDASVINEGGGAMGGVLRDETGACVGVYTHSVHFPNEPVLLEAIAIRRGLELAHKLGCKHLMVESDAKLASHSGYEYATQFSSLIGNIVPPWGISTLALREKTLTLLTLAVEEVLTAPLESFTGSSMLGSEGASWTSHKEAEAEAALISQPVVAMSDDGSLPTVAVLDSGNGMAIGFESLDVSDWHSFANQMGHSSLSLEMPIQELVLDEETTESLSSDLDCLKRKGRNIGPGPFEGADKTRGAEKEKHKEITNSNRSLAR</sequence>
<evidence type="ECO:0000313" key="4">
    <source>
        <dbReference type="EMBL" id="KAF7801449.1"/>
    </source>
</evidence>
<accession>A0A834SQ11</accession>
<organism evidence="4 5">
    <name type="scientific">Senna tora</name>
    <dbReference type="NCBI Taxonomy" id="362788"/>
    <lineage>
        <taxon>Eukaryota</taxon>
        <taxon>Viridiplantae</taxon>
        <taxon>Streptophyta</taxon>
        <taxon>Embryophyta</taxon>
        <taxon>Tracheophyta</taxon>
        <taxon>Spermatophyta</taxon>
        <taxon>Magnoliopsida</taxon>
        <taxon>eudicotyledons</taxon>
        <taxon>Gunneridae</taxon>
        <taxon>Pentapetalae</taxon>
        <taxon>rosids</taxon>
        <taxon>fabids</taxon>
        <taxon>Fabales</taxon>
        <taxon>Fabaceae</taxon>
        <taxon>Caesalpinioideae</taxon>
        <taxon>Cassia clade</taxon>
        <taxon>Senna</taxon>
    </lineage>
</organism>
<evidence type="ECO:0000256" key="1">
    <source>
        <dbReference type="SAM" id="MobiDB-lite"/>
    </source>
</evidence>
<evidence type="ECO:0000313" key="5">
    <source>
        <dbReference type="Proteomes" id="UP000634136"/>
    </source>
</evidence>
<evidence type="ECO:0008006" key="6">
    <source>
        <dbReference type="Google" id="ProtNLM"/>
    </source>
</evidence>
<dbReference type="PANTHER" id="PTHR47074">
    <property type="entry name" value="BNAC02G40300D PROTEIN"/>
    <property type="match status" value="1"/>
</dbReference>
<dbReference type="CDD" id="cd06222">
    <property type="entry name" value="RNase_H_like"/>
    <property type="match status" value="1"/>
</dbReference>
<dbReference type="Proteomes" id="UP000634136">
    <property type="component" value="Unassembled WGS sequence"/>
</dbReference>
<dbReference type="InterPro" id="IPR026960">
    <property type="entry name" value="RVT-Znf"/>
</dbReference>
<evidence type="ECO:0000259" key="3">
    <source>
        <dbReference type="Pfam" id="PF13966"/>
    </source>
</evidence>
<dbReference type="Pfam" id="PF13966">
    <property type="entry name" value="zf-RVT"/>
    <property type="match status" value="1"/>
</dbReference>
<evidence type="ECO:0000259" key="2">
    <source>
        <dbReference type="Pfam" id="PF13456"/>
    </source>
</evidence>
<protein>
    <recommendedName>
        <fullName evidence="6">RNase H type-1 domain-containing protein</fullName>
    </recommendedName>
</protein>
<dbReference type="InterPro" id="IPR002156">
    <property type="entry name" value="RNaseH_domain"/>
</dbReference>
<feature type="domain" description="Reverse transcriptase zinc-binding" evidence="3">
    <location>
        <begin position="86"/>
        <end position="155"/>
    </location>
</feature>
<dbReference type="GO" id="GO:0003676">
    <property type="term" value="F:nucleic acid binding"/>
    <property type="evidence" value="ECO:0007669"/>
    <property type="project" value="InterPro"/>
</dbReference>
<dbReference type="PANTHER" id="PTHR47074:SF73">
    <property type="entry name" value="OS04G0448401 PROTEIN"/>
    <property type="match status" value="1"/>
</dbReference>
<comment type="caution">
    <text evidence="4">The sequence shown here is derived from an EMBL/GenBank/DDBJ whole genome shotgun (WGS) entry which is preliminary data.</text>
</comment>
<reference evidence="4" key="1">
    <citation type="submission" date="2020-09" db="EMBL/GenBank/DDBJ databases">
        <title>Genome-Enabled Discovery of Anthraquinone Biosynthesis in Senna tora.</title>
        <authorList>
            <person name="Kang S.-H."/>
            <person name="Pandey R.P."/>
            <person name="Lee C.-M."/>
            <person name="Sim J.-S."/>
            <person name="Jeong J.-T."/>
            <person name="Choi B.-S."/>
            <person name="Jung M."/>
            <person name="Ginzburg D."/>
            <person name="Zhao K."/>
            <person name="Won S.Y."/>
            <person name="Oh T.-J."/>
            <person name="Yu Y."/>
            <person name="Kim N.-H."/>
            <person name="Lee O.R."/>
            <person name="Lee T.-H."/>
            <person name="Bashyal P."/>
            <person name="Kim T.-S."/>
            <person name="Lee W.-H."/>
            <person name="Kawkins C."/>
            <person name="Kim C.-K."/>
            <person name="Kim J.S."/>
            <person name="Ahn B.O."/>
            <person name="Rhee S.Y."/>
            <person name="Sohng J.K."/>
        </authorList>
    </citation>
    <scope>NUCLEOTIDE SEQUENCE</scope>
    <source>
        <tissue evidence="4">Leaf</tissue>
    </source>
</reference>
<dbReference type="EMBL" id="JAAIUW010000013">
    <property type="protein sequence ID" value="KAF7801449.1"/>
    <property type="molecule type" value="Genomic_DNA"/>
</dbReference>
<feature type="domain" description="RNase H type-1" evidence="2">
    <location>
        <begin position="257"/>
        <end position="325"/>
    </location>
</feature>
<feature type="region of interest" description="Disordered" evidence="1">
    <location>
        <begin position="476"/>
        <end position="518"/>
    </location>
</feature>
<proteinExistence type="predicted"/>
<feature type="compositionally biased region" description="Basic and acidic residues" evidence="1">
    <location>
        <begin position="494"/>
        <end position="509"/>
    </location>
</feature>
<keyword evidence="5" id="KW-1185">Reference proteome</keyword>
<gene>
    <name evidence="4" type="ORF">G2W53_040560</name>
</gene>
<dbReference type="InterPro" id="IPR052929">
    <property type="entry name" value="RNase_H-like_EbsB-rel"/>
</dbReference>
<dbReference type="AlphaFoldDB" id="A0A834SQ11"/>